<evidence type="ECO:0000256" key="6">
    <source>
        <dbReference type="ARBA" id="ARBA00022500"/>
    </source>
</evidence>
<dbReference type="InterPro" id="IPR052570">
    <property type="entry name" value="FliJ"/>
</dbReference>
<dbReference type="KEGG" id="azo:azo2720"/>
<proteinExistence type="inferred from homology"/>
<dbReference type="GO" id="GO:0003774">
    <property type="term" value="F:cytoskeletal motor activity"/>
    <property type="evidence" value="ECO:0007669"/>
    <property type="project" value="InterPro"/>
</dbReference>
<evidence type="ECO:0000256" key="2">
    <source>
        <dbReference type="ARBA" id="ARBA00010004"/>
    </source>
</evidence>
<evidence type="ECO:0000313" key="13">
    <source>
        <dbReference type="Proteomes" id="UP000002588"/>
    </source>
</evidence>
<dbReference type="Pfam" id="PF02050">
    <property type="entry name" value="FliJ"/>
    <property type="match status" value="1"/>
</dbReference>
<dbReference type="GO" id="GO:0044781">
    <property type="term" value="P:bacterial-type flagellum organization"/>
    <property type="evidence" value="ECO:0007669"/>
    <property type="project" value="UniProtKB-KW"/>
</dbReference>
<dbReference type="PANTHER" id="PTHR38786:SF1">
    <property type="entry name" value="FLAGELLAR FLIJ PROTEIN"/>
    <property type="match status" value="1"/>
</dbReference>
<gene>
    <name evidence="12" type="primary">fliJ</name>
    <name evidence="12" type="ordered locus">azo2720</name>
</gene>
<keyword evidence="7" id="KW-1005">Bacterial flagellum biogenesis</keyword>
<comment type="subcellular location">
    <subcellularLocation>
        <location evidence="1">Cell membrane</location>
        <topology evidence="1">Peripheral membrane protein</topology>
        <orientation evidence="1">Cytoplasmic side</orientation>
    </subcellularLocation>
</comment>
<reference evidence="12 13" key="1">
    <citation type="journal article" date="2006" name="Nat. Biotechnol.">
        <title>Complete genome of the mutualistic, N2-fixing grass endophyte Azoarcus sp. strain BH72.</title>
        <authorList>
            <person name="Krause A."/>
            <person name="Ramakumar A."/>
            <person name="Bartels D."/>
            <person name="Battistoni F."/>
            <person name="Bekel T."/>
            <person name="Boch J."/>
            <person name="Boehm M."/>
            <person name="Friedrich F."/>
            <person name="Hurek T."/>
            <person name="Krause L."/>
            <person name="Linke B."/>
            <person name="McHardy A.C."/>
            <person name="Sarkar A."/>
            <person name="Schneiker S."/>
            <person name="Syed A.A."/>
            <person name="Thauer R."/>
            <person name="Vorhoelter F.-J."/>
            <person name="Weidner S."/>
            <person name="Puehler A."/>
            <person name="Reinhold-Hurek B."/>
            <person name="Kaiser O."/>
            <person name="Goesmann A."/>
        </authorList>
    </citation>
    <scope>NUCLEOTIDE SEQUENCE [LARGE SCALE GENOMIC DNA]</scope>
    <source>
        <strain evidence="12 13">BH72</strain>
    </source>
</reference>
<keyword evidence="12" id="KW-0966">Cell projection</keyword>
<dbReference type="PANTHER" id="PTHR38786">
    <property type="entry name" value="FLAGELLAR FLIJ PROTEIN"/>
    <property type="match status" value="1"/>
</dbReference>
<evidence type="ECO:0000256" key="4">
    <source>
        <dbReference type="ARBA" id="ARBA00022448"/>
    </source>
</evidence>
<evidence type="ECO:0000256" key="7">
    <source>
        <dbReference type="ARBA" id="ARBA00022795"/>
    </source>
</evidence>
<dbReference type="GO" id="GO:0009288">
    <property type="term" value="C:bacterial-type flagellum"/>
    <property type="evidence" value="ECO:0007669"/>
    <property type="project" value="InterPro"/>
</dbReference>
<keyword evidence="12" id="KW-0282">Flagellum</keyword>
<evidence type="ECO:0000256" key="3">
    <source>
        <dbReference type="ARBA" id="ARBA00020392"/>
    </source>
</evidence>
<dbReference type="GO" id="GO:0015031">
    <property type="term" value="P:protein transport"/>
    <property type="evidence" value="ECO:0007669"/>
    <property type="project" value="UniProtKB-KW"/>
</dbReference>
<evidence type="ECO:0000256" key="11">
    <source>
        <dbReference type="SAM" id="MobiDB-lite"/>
    </source>
</evidence>
<keyword evidence="6" id="KW-0145">Chemotaxis</keyword>
<comment type="similarity">
    <text evidence="2">Belongs to the FliJ family.</text>
</comment>
<dbReference type="PIRSF" id="PIRSF019404">
    <property type="entry name" value="FliJ"/>
    <property type="match status" value="1"/>
</dbReference>
<keyword evidence="12" id="KW-0969">Cilium</keyword>
<dbReference type="RefSeq" id="WP_011766446.1">
    <property type="nucleotide sequence ID" value="NC_008702.1"/>
</dbReference>
<dbReference type="STRING" id="62928.azo2720"/>
<feature type="compositionally biased region" description="Basic and acidic residues" evidence="11">
    <location>
        <begin position="125"/>
        <end position="139"/>
    </location>
</feature>
<dbReference type="AlphaFoldDB" id="A1K931"/>
<dbReference type="PRINTS" id="PR01004">
    <property type="entry name" value="FLGFLIJ"/>
</dbReference>
<protein>
    <recommendedName>
        <fullName evidence="3">Flagellar FliJ protein</fullName>
    </recommendedName>
</protein>
<dbReference type="GO" id="GO:0006935">
    <property type="term" value="P:chemotaxis"/>
    <property type="evidence" value="ECO:0007669"/>
    <property type="project" value="UniProtKB-KW"/>
</dbReference>
<dbReference type="InterPro" id="IPR053716">
    <property type="entry name" value="Flag_assembly_chemotaxis_eff"/>
</dbReference>
<keyword evidence="4" id="KW-0813">Transport</keyword>
<dbReference type="GO" id="GO:0071973">
    <property type="term" value="P:bacterial-type flagellum-dependent cell motility"/>
    <property type="evidence" value="ECO:0007669"/>
    <property type="project" value="InterPro"/>
</dbReference>
<keyword evidence="8" id="KW-0653">Protein transport</keyword>
<dbReference type="Proteomes" id="UP000002588">
    <property type="component" value="Chromosome"/>
</dbReference>
<keyword evidence="5" id="KW-1003">Cell membrane</keyword>
<keyword evidence="10" id="KW-1006">Bacterial flagellum protein export</keyword>
<dbReference type="InterPro" id="IPR018006">
    <property type="entry name" value="Flag_FliJ_proteobac"/>
</dbReference>
<dbReference type="NCBIfam" id="TIGR02473">
    <property type="entry name" value="flagell_FliJ"/>
    <property type="match status" value="1"/>
</dbReference>
<organism evidence="12 13">
    <name type="scientific">Azoarcus sp. (strain BH72)</name>
    <dbReference type="NCBI Taxonomy" id="418699"/>
    <lineage>
        <taxon>Bacteria</taxon>
        <taxon>Pseudomonadati</taxon>
        <taxon>Pseudomonadota</taxon>
        <taxon>Betaproteobacteria</taxon>
        <taxon>Rhodocyclales</taxon>
        <taxon>Zoogloeaceae</taxon>
        <taxon>Azoarcus</taxon>
    </lineage>
</organism>
<evidence type="ECO:0000256" key="8">
    <source>
        <dbReference type="ARBA" id="ARBA00022927"/>
    </source>
</evidence>
<evidence type="ECO:0000313" key="12">
    <source>
        <dbReference type="EMBL" id="CAL95336.1"/>
    </source>
</evidence>
<keyword evidence="13" id="KW-1185">Reference proteome</keyword>
<keyword evidence="9" id="KW-0472">Membrane</keyword>
<dbReference type="Gene3D" id="1.10.287.1700">
    <property type="match status" value="1"/>
</dbReference>
<feature type="region of interest" description="Disordered" evidence="11">
    <location>
        <begin position="115"/>
        <end position="150"/>
    </location>
</feature>
<evidence type="ECO:0000256" key="9">
    <source>
        <dbReference type="ARBA" id="ARBA00023136"/>
    </source>
</evidence>
<dbReference type="EMBL" id="AM406670">
    <property type="protein sequence ID" value="CAL95336.1"/>
    <property type="molecule type" value="Genomic_DNA"/>
</dbReference>
<accession>A1K931</accession>
<dbReference type="eggNOG" id="COG2882">
    <property type="taxonomic scope" value="Bacteria"/>
</dbReference>
<name>A1K931_AZOSB</name>
<evidence type="ECO:0000256" key="5">
    <source>
        <dbReference type="ARBA" id="ARBA00022475"/>
    </source>
</evidence>
<dbReference type="HOGENOM" id="CLU_119965_2_0_4"/>
<evidence type="ECO:0000256" key="1">
    <source>
        <dbReference type="ARBA" id="ARBA00004413"/>
    </source>
</evidence>
<dbReference type="InterPro" id="IPR012823">
    <property type="entry name" value="Flagell_FliJ"/>
</dbReference>
<evidence type="ECO:0000256" key="10">
    <source>
        <dbReference type="ARBA" id="ARBA00023225"/>
    </source>
</evidence>
<sequence>MTGKFPLQPLLDLANTRMDEAARRLGELIASERDGQKKLEMLQGYRDEYHGRFMEAVRNGIGPDAWRNFSAFIGKLDDAIATQRKIVEQSRDRTAQGQEIWLAQRNRVKAFDTLSQRHQAGVARQEAKREQKLSDEHTARRYSGSGSDEA</sequence>
<dbReference type="GO" id="GO:0005886">
    <property type="term" value="C:plasma membrane"/>
    <property type="evidence" value="ECO:0007669"/>
    <property type="project" value="UniProtKB-SubCell"/>
</dbReference>